<protein>
    <recommendedName>
        <fullName evidence="7">Glycogen synthase</fullName>
        <ecNumber evidence="7">2.4.1.21</ecNumber>
    </recommendedName>
    <alternativeName>
        <fullName evidence="7">Starch [bacterial glycogen] synthase</fullName>
    </alternativeName>
</protein>
<evidence type="ECO:0000259" key="8">
    <source>
        <dbReference type="Pfam" id="PF00534"/>
    </source>
</evidence>
<proteinExistence type="inferred from homology"/>
<keyword evidence="4 7" id="KW-0328">Glycosyltransferase</keyword>
<dbReference type="UniPathway" id="UPA00164"/>
<evidence type="ECO:0000256" key="2">
    <source>
        <dbReference type="ARBA" id="ARBA00002764"/>
    </source>
</evidence>
<dbReference type="GO" id="GO:0005978">
    <property type="term" value="P:glycogen biosynthetic process"/>
    <property type="evidence" value="ECO:0007669"/>
    <property type="project" value="UniProtKB-UniRule"/>
</dbReference>
<evidence type="ECO:0000256" key="7">
    <source>
        <dbReference type="HAMAP-Rule" id="MF_00484"/>
    </source>
</evidence>
<dbReference type="CDD" id="cd03791">
    <property type="entry name" value="GT5_Glycogen_synthase_DULL1-like"/>
    <property type="match status" value="1"/>
</dbReference>
<dbReference type="InterPro" id="IPR001296">
    <property type="entry name" value="Glyco_trans_1"/>
</dbReference>
<organism evidence="10 11">
    <name type="scientific">Fusobacterium hominis</name>
    <dbReference type="NCBI Taxonomy" id="2764326"/>
    <lineage>
        <taxon>Bacteria</taxon>
        <taxon>Fusobacteriati</taxon>
        <taxon>Fusobacteriota</taxon>
        <taxon>Fusobacteriia</taxon>
        <taxon>Fusobacteriales</taxon>
        <taxon>Fusobacteriaceae</taxon>
        <taxon>Fusobacterium</taxon>
    </lineage>
</organism>
<accession>A0A7G9GZN6</accession>
<evidence type="ECO:0000256" key="6">
    <source>
        <dbReference type="ARBA" id="ARBA00023056"/>
    </source>
</evidence>
<dbReference type="NCBIfam" id="TIGR02095">
    <property type="entry name" value="glgA"/>
    <property type="match status" value="1"/>
</dbReference>
<dbReference type="KEGG" id="fho:H9Q81_10045"/>
<dbReference type="InterPro" id="IPR011835">
    <property type="entry name" value="GS/SS"/>
</dbReference>
<name>A0A7G9GZN6_9FUSO</name>
<evidence type="ECO:0000313" key="10">
    <source>
        <dbReference type="EMBL" id="QNM16268.1"/>
    </source>
</evidence>
<dbReference type="InterPro" id="IPR013534">
    <property type="entry name" value="Starch_synth_cat_dom"/>
</dbReference>
<evidence type="ECO:0000313" key="11">
    <source>
        <dbReference type="Proteomes" id="UP000515913"/>
    </source>
</evidence>
<dbReference type="RefSeq" id="WP_187423270.1">
    <property type="nucleotide sequence ID" value="NZ_CP060637.1"/>
</dbReference>
<dbReference type="Pfam" id="PF08323">
    <property type="entry name" value="Glyco_transf_5"/>
    <property type="match status" value="1"/>
</dbReference>
<evidence type="ECO:0000256" key="1">
    <source>
        <dbReference type="ARBA" id="ARBA00001478"/>
    </source>
</evidence>
<dbReference type="Proteomes" id="UP000515913">
    <property type="component" value="Chromosome"/>
</dbReference>
<dbReference type="PANTHER" id="PTHR45825:SF11">
    <property type="entry name" value="ALPHA AMYLASE DOMAIN-CONTAINING PROTEIN"/>
    <property type="match status" value="1"/>
</dbReference>
<dbReference type="EC" id="2.4.1.21" evidence="7"/>
<feature type="binding site" evidence="7">
    <location>
        <position position="15"/>
    </location>
    <ligand>
        <name>ADP-alpha-D-glucose</name>
        <dbReference type="ChEBI" id="CHEBI:57498"/>
    </ligand>
</feature>
<dbReference type="HAMAP" id="MF_00484">
    <property type="entry name" value="Glycogen_synth"/>
    <property type="match status" value="1"/>
</dbReference>
<evidence type="ECO:0000259" key="9">
    <source>
        <dbReference type="Pfam" id="PF08323"/>
    </source>
</evidence>
<dbReference type="SUPFAM" id="SSF53756">
    <property type="entry name" value="UDP-Glycosyltransferase/glycogen phosphorylase"/>
    <property type="match status" value="1"/>
</dbReference>
<dbReference type="EMBL" id="CP060637">
    <property type="protein sequence ID" value="QNM16268.1"/>
    <property type="molecule type" value="Genomic_DNA"/>
</dbReference>
<evidence type="ECO:0000256" key="3">
    <source>
        <dbReference type="ARBA" id="ARBA00010281"/>
    </source>
</evidence>
<comment type="catalytic activity">
    <reaction evidence="1 7">
        <text>[(1-&gt;4)-alpha-D-glucosyl](n) + ADP-alpha-D-glucose = [(1-&gt;4)-alpha-D-glucosyl](n+1) + ADP + H(+)</text>
        <dbReference type="Rhea" id="RHEA:18189"/>
        <dbReference type="Rhea" id="RHEA-COMP:9584"/>
        <dbReference type="Rhea" id="RHEA-COMP:9587"/>
        <dbReference type="ChEBI" id="CHEBI:15378"/>
        <dbReference type="ChEBI" id="CHEBI:15444"/>
        <dbReference type="ChEBI" id="CHEBI:57498"/>
        <dbReference type="ChEBI" id="CHEBI:456216"/>
        <dbReference type="EC" id="2.4.1.21"/>
    </reaction>
</comment>
<comment type="similarity">
    <text evidence="3 7">Belongs to the glycosyltransferase 1 family. Bacterial/plant glycogen synthase subfamily.</text>
</comment>
<feature type="domain" description="Starch synthase catalytic" evidence="9">
    <location>
        <begin position="2"/>
        <end position="233"/>
    </location>
</feature>
<dbReference type="PANTHER" id="PTHR45825">
    <property type="entry name" value="GRANULE-BOUND STARCH SYNTHASE 1, CHLOROPLASTIC/AMYLOPLASTIC"/>
    <property type="match status" value="1"/>
</dbReference>
<reference evidence="10 11" key="1">
    <citation type="submission" date="2020-08" db="EMBL/GenBank/DDBJ databases">
        <authorList>
            <person name="Liu C."/>
            <person name="Sun Q."/>
        </authorList>
    </citation>
    <scope>NUCLEOTIDE SEQUENCE [LARGE SCALE GENOMIC DNA]</scope>
    <source>
        <strain evidence="10 11">NSJ-57</strain>
    </source>
</reference>
<dbReference type="Pfam" id="PF00534">
    <property type="entry name" value="Glycos_transf_1"/>
    <property type="match status" value="1"/>
</dbReference>
<sequence>MKVLFAAGEAWPFIKTGGLGDVAYSLPKALKEKGIDIRVIIPKYIQIPEKYRLAMKHLGHKKIWVSHYDAYVGIEEYDLEGVIYYFVDNMQYFSRSKIYGEIDDCERYTFFSKAVVETFDITGFTPDIIHCNDWHAALIPIYVRERGLHNIKTVYTIHNLRYQGFFPNIEIEETLEIPREKYYREDGLKFYDVISFMKGGVVYSDYVTTVSKSYADEIKTPEYGEGIDGLFRKFDYKLTGIVNGVDNTVYKCSNESKKLLKAELQKKLGLNVDPNVPLVAIITRLDRQKGIDLITAAFDRMMDLGIQFVLLGSGDPYYEEFFRWKESQYRGRVCSYIGFNQALSIEIYSGADMFLMPSLFEPCGLSQMIAMEYGTVPIVRETGGLKDTVTPYNEYTGQGNGFSFIDATPEVMLKIINYAITIYRDKKQWDLIVKHAKERDSSWNRPAQEYIDIYKKVLN</sequence>
<dbReference type="GO" id="GO:0009011">
    <property type="term" value="F:alpha-1,4-glucan glucosyltransferase (ADP-glucose donor) activity"/>
    <property type="evidence" value="ECO:0007669"/>
    <property type="project" value="UniProtKB-UniRule"/>
</dbReference>
<dbReference type="AlphaFoldDB" id="A0A7G9GZN6"/>
<comment type="pathway">
    <text evidence="7">Glycan biosynthesis; glycogen biosynthesis.</text>
</comment>
<gene>
    <name evidence="7" type="primary">glgA</name>
    <name evidence="10" type="ORF">H9Q81_10045</name>
</gene>
<keyword evidence="5 7" id="KW-0808">Transferase</keyword>
<keyword evidence="6 7" id="KW-0320">Glycogen biosynthesis</keyword>
<comment type="function">
    <text evidence="2 7">Synthesizes alpha-1,4-glucan chains using ADP-glucose.</text>
</comment>
<dbReference type="Gene3D" id="3.40.50.2000">
    <property type="entry name" value="Glycogen Phosphorylase B"/>
    <property type="match status" value="2"/>
</dbReference>
<feature type="domain" description="Glycosyl transferase family 1" evidence="8">
    <location>
        <begin position="272"/>
        <end position="425"/>
    </location>
</feature>
<keyword evidence="11" id="KW-1185">Reference proteome</keyword>
<evidence type="ECO:0000256" key="5">
    <source>
        <dbReference type="ARBA" id="ARBA00022679"/>
    </source>
</evidence>
<evidence type="ECO:0000256" key="4">
    <source>
        <dbReference type="ARBA" id="ARBA00022676"/>
    </source>
</evidence>
<dbReference type="GO" id="GO:0004373">
    <property type="term" value="F:alpha-1,4-glucan glucosyltransferase (UDP-glucose donor) activity"/>
    <property type="evidence" value="ECO:0007669"/>
    <property type="project" value="InterPro"/>
</dbReference>